<keyword evidence="2" id="KW-1133">Transmembrane helix</keyword>
<reference evidence="3" key="1">
    <citation type="submission" date="2019-12" db="EMBL/GenBank/DDBJ databases">
        <title>An insight into the sialome of adult female Ixodes ricinus ticks feeding for 6 days.</title>
        <authorList>
            <person name="Perner J."/>
            <person name="Ribeiro J.M.C."/>
        </authorList>
    </citation>
    <scope>NUCLEOTIDE SEQUENCE</scope>
    <source>
        <strain evidence="3">Semi-engorged</strain>
        <tissue evidence="3">Salivary glands</tissue>
    </source>
</reference>
<sequence length="133" mass="15090">MYQHCCQGVYFSFIKYIFVFVFLQVRSAFLFTPYKQVSKGNAPSCSSLLFFSLLLQLPAEQLLHAIRDAGMCQETEGEKEMRAHGDVKTPSSDRNDQRADPKLAAFVSTAGLCLHCTRRTHPNAKARHRRSAF</sequence>
<evidence type="ECO:0000313" key="3">
    <source>
        <dbReference type="EMBL" id="MXU92448.1"/>
    </source>
</evidence>
<protein>
    <submittedName>
        <fullName evidence="3">Putative secreted protein</fullName>
    </submittedName>
</protein>
<evidence type="ECO:0000256" key="2">
    <source>
        <dbReference type="SAM" id="Phobius"/>
    </source>
</evidence>
<organism evidence="3">
    <name type="scientific">Ixodes ricinus</name>
    <name type="common">Common tick</name>
    <name type="synonym">Acarus ricinus</name>
    <dbReference type="NCBI Taxonomy" id="34613"/>
    <lineage>
        <taxon>Eukaryota</taxon>
        <taxon>Metazoa</taxon>
        <taxon>Ecdysozoa</taxon>
        <taxon>Arthropoda</taxon>
        <taxon>Chelicerata</taxon>
        <taxon>Arachnida</taxon>
        <taxon>Acari</taxon>
        <taxon>Parasitiformes</taxon>
        <taxon>Ixodida</taxon>
        <taxon>Ixodoidea</taxon>
        <taxon>Ixodidae</taxon>
        <taxon>Ixodinae</taxon>
        <taxon>Ixodes</taxon>
    </lineage>
</organism>
<proteinExistence type="predicted"/>
<feature type="transmembrane region" description="Helical" evidence="2">
    <location>
        <begin position="12"/>
        <end position="31"/>
    </location>
</feature>
<keyword evidence="2" id="KW-0812">Transmembrane</keyword>
<evidence type="ECO:0000256" key="1">
    <source>
        <dbReference type="SAM" id="MobiDB-lite"/>
    </source>
</evidence>
<feature type="region of interest" description="Disordered" evidence="1">
    <location>
        <begin position="76"/>
        <end position="99"/>
    </location>
</feature>
<keyword evidence="2" id="KW-0472">Membrane</keyword>
<dbReference type="EMBL" id="GIFC01010365">
    <property type="protein sequence ID" value="MXU92448.1"/>
    <property type="molecule type" value="Transcribed_RNA"/>
</dbReference>
<accession>A0A6B0UT31</accession>
<name>A0A6B0UT31_IXORI</name>
<dbReference type="AlphaFoldDB" id="A0A6B0UT31"/>